<dbReference type="Pfam" id="PF04542">
    <property type="entry name" value="Sigma70_r2"/>
    <property type="match status" value="1"/>
</dbReference>
<evidence type="ECO:0000256" key="4">
    <source>
        <dbReference type="ARBA" id="ARBA00023125"/>
    </source>
</evidence>
<evidence type="ECO:0000256" key="2">
    <source>
        <dbReference type="ARBA" id="ARBA00023015"/>
    </source>
</evidence>
<feature type="domain" description="RNA polymerase sigma factor 70 region 4 type 2" evidence="8">
    <location>
        <begin position="102"/>
        <end position="155"/>
    </location>
</feature>
<gene>
    <name evidence="9" type="ORF">AB0C36_08265</name>
</gene>
<evidence type="ECO:0000313" key="10">
    <source>
        <dbReference type="Proteomes" id="UP001551482"/>
    </source>
</evidence>
<feature type="compositionally biased region" description="Basic and acidic residues" evidence="6">
    <location>
        <begin position="181"/>
        <end position="190"/>
    </location>
</feature>
<evidence type="ECO:0000313" key="9">
    <source>
        <dbReference type="EMBL" id="MEU8133486.1"/>
    </source>
</evidence>
<dbReference type="InterPro" id="IPR014325">
    <property type="entry name" value="RNA_pol_sigma-E_actinobac"/>
</dbReference>
<dbReference type="InterPro" id="IPR013249">
    <property type="entry name" value="RNA_pol_sigma70_r4_t2"/>
</dbReference>
<evidence type="ECO:0000256" key="5">
    <source>
        <dbReference type="ARBA" id="ARBA00023163"/>
    </source>
</evidence>
<evidence type="ECO:0000256" key="6">
    <source>
        <dbReference type="SAM" id="MobiDB-lite"/>
    </source>
</evidence>
<comment type="caution">
    <text evidence="9">The sequence shown here is derived from an EMBL/GenBank/DDBJ whole genome shotgun (WGS) entry which is preliminary data.</text>
</comment>
<accession>A0ABV3DCL3</accession>
<dbReference type="EMBL" id="JBEZFP010000014">
    <property type="protein sequence ID" value="MEU8133486.1"/>
    <property type="molecule type" value="Genomic_DNA"/>
</dbReference>
<keyword evidence="4" id="KW-0238">DNA-binding</keyword>
<protein>
    <submittedName>
        <fullName evidence="9">SigE family RNA polymerase sigma factor</fullName>
    </submittedName>
</protein>
<evidence type="ECO:0000259" key="8">
    <source>
        <dbReference type="Pfam" id="PF08281"/>
    </source>
</evidence>
<dbReference type="InterPro" id="IPR039425">
    <property type="entry name" value="RNA_pol_sigma-70-like"/>
</dbReference>
<evidence type="ECO:0000256" key="3">
    <source>
        <dbReference type="ARBA" id="ARBA00023082"/>
    </source>
</evidence>
<reference evidence="9 10" key="1">
    <citation type="submission" date="2024-06" db="EMBL/GenBank/DDBJ databases">
        <title>The Natural Products Discovery Center: Release of the First 8490 Sequenced Strains for Exploring Actinobacteria Biosynthetic Diversity.</title>
        <authorList>
            <person name="Kalkreuter E."/>
            <person name="Kautsar S.A."/>
            <person name="Yang D."/>
            <person name="Bader C.D."/>
            <person name="Teijaro C.N."/>
            <person name="Fluegel L."/>
            <person name="Davis C.M."/>
            <person name="Simpson J.R."/>
            <person name="Lauterbach L."/>
            <person name="Steele A.D."/>
            <person name="Gui C."/>
            <person name="Meng S."/>
            <person name="Li G."/>
            <person name="Viehrig K."/>
            <person name="Ye F."/>
            <person name="Su P."/>
            <person name="Kiefer A.F."/>
            <person name="Nichols A."/>
            <person name="Cepeda A.J."/>
            <person name="Yan W."/>
            <person name="Fan B."/>
            <person name="Jiang Y."/>
            <person name="Adhikari A."/>
            <person name="Zheng C.-J."/>
            <person name="Schuster L."/>
            <person name="Cowan T.M."/>
            <person name="Smanski M.J."/>
            <person name="Chevrette M.G."/>
            <person name="De Carvalho L.P.S."/>
            <person name="Shen B."/>
        </authorList>
    </citation>
    <scope>NUCLEOTIDE SEQUENCE [LARGE SCALE GENOMIC DNA]</scope>
    <source>
        <strain evidence="9 10">NPDC048946</strain>
    </source>
</reference>
<dbReference type="RefSeq" id="WP_358351045.1">
    <property type="nucleotide sequence ID" value="NZ_JBEZFP010000014.1"/>
</dbReference>
<dbReference type="InterPro" id="IPR013325">
    <property type="entry name" value="RNA_pol_sigma_r2"/>
</dbReference>
<sequence>MRPDDAAAFQEFVRSRWPRLVRTAYLMTGDYAEAEDVAQTALARAGASWRRIQASERPDAYVRRILVNCNNNRFRRKRPTLVFGDKPVDVPGPDPTHRVDQREALRDALLRLPPRQRAAVVLRYWEDLPEAEVALVMGCSVGTVKSQAARGLDKLRADPALSDVAPMDGAAGLPPSAGRQAQREKQHGRV</sequence>
<evidence type="ECO:0000256" key="1">
    <source>
        <dbReference type="ARBA" id="ARBA00010641"/>
    </source>
</evidence>
<comment type="similarity">
    <text evidence="1">Belongs to the sigma-70 factor family. ECF subfamily.</text>
</comment>
<dbReference type="NCBIfam" id="TIGR02983">
    <property type="entry name" value="SigE-fam_strep"/>
    <property type="match status" value="1"/>
</dbReference>
<keyword evidence="10" id="KW-1185">Reference proteome</keyword>
<feature type="region of interest" description="Disordered" evidence="6">
    <location>
        <begin position="163"/>
        <end position="190"/>
    </location>
</feature>
<evidence type="ECO:0000259" key="7">
    <source>
        <dbReference type="Pfam" id="PF04542"/>
    </source>
</evidence>
<feature type="domain" description="RNA polymerase sigma-70 region 2" evidence="7">
    <location>
        <begin position="14"/>
        <end position="78"/>
    </location>
</feature>
<dbReference type="PANTHER" id="PTHR43133">
    <property type="entry name" value="RNA POLYMERASE ECF-TYPE SIGMA FACTO"/>
    <property type="match status" value="1"/>
</dbReference>
<dbReference type="SUPFAM" id="SSF88946">
    <property type="entry name" value="Sigma2 domain of RNA polymerase sigma factors"/>
    <property type="match status" value="1"/>
</dbReference>
<dbReference type="InterPro" id="IPR007627">
    <property type="entry name" value="RNA_pol_sigma70_r2"/>
</dbReference>
<dbReference type="Pfam" id="PF08281">
    <property type="entry name" value="Sigma70_r4_2"/>
    <property type="match status" value="1"/>
</dbReference>
<keyword evidence="3" id="KW-0731">Sigma factor</keyword>
<dbReference type="NCBIfam" id="TIGR02937">
    <property type="entry name" value="sigma70-ECF"/>
    <property type="match status" value="1"/>
</dbReference>
<organism evidence="9 10">
    <name type="scientific">Streptodolium elevatio</name>
    <dbReference type="NCBI Taxonomy" id="3157996"/>
    <lineage>
        <taxon>Bacteria</taxon>
        <taxon>Bacillati</taxon>
        <taxon>Actinomycetota</taxon>
        <taxon>Actinomycetes</taxon>
        <taxon>Kitasatosporales</taxon>
        <taxon>Streptomycetaceae</taxon>
        <taxon>Streptodolium</taxon>
    </lineage>
</organism>
<dbReference type="InterPro" id="IPR013324">
    <property type="entry name" value="RNA_pol_sigma_r3/r4-like"/>
</dbReference>
<keyword evidence="2" id="KW-0805">Transcription regulation</keyword>
<dbReference type="Gene3D" id="1.10.10.10">
    <property type="entry name" value="Winged helix-like DNA-binding domain superfamily/Winged helix DNA-binding domain"/>
    <property type="match status" value="1"/>
</dbReference>
<name>A0ABV3DCL3_9ACTN</name>
<dbReference type="Gene3D" id="1.10.1740.10">
    <property type="match status" value="1"/>
</dbReference>
<dbReference type="InterPro" id="IPR036388">
    <property type="entry name" value="WH-like_DNA-bd_sf"/>
</dbReference>
<dbReference type="Proteomes" id="UP001551482">
    <property type="component" value="Unassembled WGS sequence"/>
</dbReference>
<dbReference type="SUPFAM" id="SSF88659">
    <property type="entry name" value="Sigma3 and sigma4 domains of RNA polymerase sigma factors"/>
    <property type="match status" value="1"/>
</dbReference>
<dbReference type="CDD" id="cd06171">
    <property type="entry name" value="Sigma70_r4"/>
    <property type="match status" value="1"/>
</dbReference>
<proteinExistence type="inferred from homology"/>
<dbReference type="PANTHER" id="PTHR43133:SF50">
    <property type="entry name" value="ECF RNA POLYMERASE SIGMA FACTOR SIGM"/>
    <property type="match status" value="1"/>
</dbReference>
<dbReference type="InterPro" id="IPR014284">
    <property type="entry name" value="RNA_pol_sigma-70_dom"/>
</dbReference>
<keyword evidence="5" id="KW-0804">Transcription</keyword>